<comment type="caution">
    <text evidence="2">The sequence shown here is derived from an EMBL/GenBank/DDBJ whole genome shotgun (WGS) entry which is preliminary data.</text>
</comment>
<organism evidence="2 3">
    <name type="scientific">Streptomyces lacrimifluminis</name>
    <dbReference type="NCBI Taxonomy" id="1500077"/>
    <lineage>
        <taxon>Bacteria</taxon>
        <taxon>Bacillati</taxon>
        <taxon>Actinomycetota</taxon>
        <taxon>Actinomycetes</taxon>
        <taxon>Kitasatosporales</taxon>
        <taxon>Streptomycetaceae</taxon>
        <taxon>Streptomyces</taxon>
    </lineage>
</organism>
<dbReference type="RefSeq" id="WP_189145473.1">
    <property type="nucleotide sequence ID" value="NZ_BAABER010000013.1"/>
</dbReference>
<gene>
    <name evidence="2" type="ORF">GCM10012282_04420</name>
</gene>
<name>A0A917KIE7_9ACTN</name>
<evidence type="ECO:0000313" key="3">
    <source>
        <dbReference type="Proteomes" id="UP000625682"/>
    </source>
</evidence>
<feature type="compositionally biased region" description="Low complexity" evidence="1">
    <location>
        <begin position="466"/>
        <end position="478"/>
    </location>
</feature>
<dbReference type="EMBL" id="BMMU01000001">
    <property type="protein sequence ID" value="GGJ11050.1"/>
    <property type="molecule type" value="Genomic_DNA"/>
</dbReference>
<evidence type="ECO:0008006" key="4">
    <source>
        <dbReference type="Google" id="ProtNLM"/>
    </source>
</evidence>
<accession>A0A917KIE7</accession>
<sequence>MTEPMGLRMTSEDFGALARCRPAASALAVLRRGQISRRLLLLKGLADSARRAVPGLGAESAIAGWGLCVQAYAANPQAFEEVLLHPHAGVWLGRSLRALHGTGTDKDLAVDLTRLGTFGHAAALRAGLRPRLTLPAHDGLLWLPTLGGVRLPEGTGTVRLDGWILQLPDQETDLRENERDDGHRGGAARRFTPCRLTVPSAAPVPRLSVVVEDIDPYRDVHGFPVQDRQTPAQLAAWHTVLEQAWRLLDDLMPERAADCAVLWSALVPLQPGPRGRGRSSSTREAYGAVAAAPERDPVRLAETVLHETNHIALAALTDLVDLTDPHDRTLLRVGWRPDPRPLGAAFTGTHAHLGLLEFWSRVYHALDGAPARAAEARLHRYGRQVAAALRVLRRNEAALTSWGTYFLERMTDEAELHGFRVRRPRVIHPSVGSGIERSTPVRVIQGEGENIPPSGTAEARPPPPWSTGSAASSGSAVAQRADGAVNHGEEGAWAERVARRCACSETSNAAYCAQKPFVFISPIFEYQAVLVWLKSGRVAARSWPLSGAARGCPRHGAVPSNWSHLEPLLSESRPHRRRGVGRVVLSRPLPGGR</sequence>
<proteinExistence type="predicted"/>
<dbReference type="InterPro" id="IPR026337">
    <property type="entry name" value="AKG_HExxH"/>
</dbReference>
<protein>
    <recommendedName>
        <fullName evidence="4">HEXXH motif domain-containing protein</fullName>
    </recommendedName>
</protein>
<dbReference type="AlphaFoldDB" id="A0A917KIE7"/>
<reference evidence="2" key="2">
    <citation type="submission" date="2020-09" db="EMBL/GenBank/DDBJ databases">
        <authorList>
            <person name="Sun Q."/>
            <person name="Zhou Y."/>
        </authorList>
    </citation>
    <scope>NUCLEOTIDE SEQUENCE</scope>
    <source>
        <strain evidence="2">CGMCC 4.7272</strain>
    </source>
</reference>
<evidence type="ECO:0000313" key="2">
    <source>
        <dbReference type="EMBL" id="GGJ11050.1"/>
    </source>
</evidence>
<feature type="region of interest" description="Disordered" evidence="1">
    <location>
        <begin position="445"/>
        <end position="484"/>
    </location>
</feature>
<reference evidence="2" key="1">
    <citation type="journal article" date="2014" name="Int. J. Syst. Evol. Microbiol.">
        <title>Complete genome sequence of Corynebacterium casei LMG S-19264T (=DSM 44701T), isolated from a smear-ripened cheese.</title>
        <authorList>
            <consortium name="US DOE Joint Genome Institute (JGI-PGF)"/>
            <person name="Walter F."/>
            <person name="Albersmeier A."/>
            <person name="Kalinowski J."/>
            <person name="Ruckert C."/>
        </authorList>
    </citation>
    <scope>NUCLEOTIDE SEQUENCE</scope>
    <source>
        <strain evidence="2">CGMCC 4.7272</strain>
    </source>
</reference>
<dbReference type="Proteomes" id="UP000625682">
    <property type="component" value="Unassembled WGS sequence"/>
</dbReference>
<dbReference type="NCBIfam" id="TIGR04267">
    <property type="entry name" value="mod_HExxH"/>
    <property type="match status" value="1"/>
</dbReference>
<evidence type="ECO:0000256" key="1">
    <source>
        <dbReference type="SAM" id="MobiDB-lite"/>
    </source>
</evidence>
<keyword evidence="3" id="KW-1185">Reference proteome</keyword>